<evidence type="ECO:0000313" key="4">
    <source>
        <dbReference type="Proteomes" id="UP000193435"/>
    </source>
</evidence>
<dbReference type="InterPro" id="IPR050469">
    <property type="entry name" value="Diguanylate_Cyclase"/>
</dbReference>
<sequence>MMSYLGIKLIPNERNFILNKKQKILIFLFAGLTSFIVMSFSLDLPENMKIDLRHVIIIFLVHYFGPTFSIPITIFVSILRLYWGVNQASVLSATAYILIGVILSVLYKYLPTFINRCATLILFNTLFVVTAGFNVYYLTGNILFSLNVFFLFWLISTTVVVLEKLFVDDMIRNRQMYLSEKEYAKRDYLTGLLNMREFNRQWQLNQKNDTYYNTAFLMLDVDHFKLINDTYGHPNGNLVLQQLAMILRINAPDTEQIYRIGGEEFCLILTNYTASELNDLAEKVRAVVASNPFKLEEDNSVEVTVSIGLASTGNKDLKKLYRLADRCLYQAKDQGRNRVVALSM</sequence>
<dbReference type="NCBIfam" id="TIGR00254">
    <property type="entry name" value="GGDEF"/>
    <property type="match status" value="1"/>
</dbReference>
<dbReference type="InterPro" id="IPR029787">
    <property type="entry name" value="Nucleotide_cyclase"/>
</dbReference>
<keyword evidence="1" id="KW-0812">Transmembrane</keyword>
<dbReference type="STRING" id="1073423.SAMN04488700_1159"/>
<dbReference type="OrthoDB" id="9759607at2"/>
<dbReference type="GO" id="GO:0005886">
    <property type="term" value="C:plasma membrane"/>
    <property type="evidence" value="ECO:0007669"/>
    <property type="project" value="TreeGrafter"/>
</dbReference>
<dbReference type="PANTHER" id="PTHR45138:SF9">
    <property type="entry name" value="DIGUANYLATE CYCLASE DGCM-RELATED"/>
    <property type="match status" value="1"/>
</dbReference>
<feature type="transmembrane region" description="Helical" evidence="1">
    <location>
        <begin position="24"/>
        <end position="44"/>
    </location>
</feature>
<dbReference type="RefSeq" id="WP_085559345.1">
    <property type="nucleotide sequence ID" value="NZ_FOAH01000001.1"/>
</dbReference>
<proteinExistence type="predicted"/>
<evidence type="ECO:0000259" key="2">
    <source>
        <dbReference type="PROSITE" id="PS50887"/>
    </source>
</evidence>
<feature type="transmembrane region" description="Helical" evidence="1">
    <location>
        <begin position="89"/>
        <end position="110"/>
    </location>
</feature>
<feature type="domain" description="GGDEF" evidence="2">
    <location>
        <begin position="212"/>
        <end position="344"/>
    </location>
</feature>
<dbReference type="CDD" id="cd01949">
    <property type="entry name" value="GGDEF"/>
    <property type="match status" value="1"/>
</dbReference>
<protein>
    <submittedName>
        <fullName evidence="3">Diguanylate cyclase</fullName>
    </submittedName>
</protein>
<keyword evidence="1" id="KW-1133">Transmembrane helix</keyword>
<evidence type="ECO:0000256" key="1">
    <source>
        <dbReference type="SAM" id="Phobius"/>
    </source>
</evidence>
<dbReference type="Proteomes" id="UP000193435">
    <property type="component" value="Unassembled WGS sequence"/>
</dbReference>
<reference evidence="3 4" key="1">
    <citation type="submission" date="2017-04" db="EMBL/GenBank/DDBJ databases">
        <authorList>
            <person name="Afonso C.L."/>
            <person name="Miller P.J."/>
            <person name="Scott M.A."/>
            <person name="Spackman E."/>
            <person name="Goraichik I."/>
            <person name="Dimitrov K.M."/>
            <person name="Suarez D.L."/>
            <person name="Swayne D.E."/>
        </authorList>
    </citation>
    <scope>NUCLEOTIDE SEQUENCE [LARGE SCALE GENOMIC DNA]</scope>
    <source>
        <strain evidence="3 4">LMG26642</strain>
    </source>
</reference>
<keyword evidence="4" id="KW-1185">Reference proteome</keyword>
<gene>
    <name evidence="3" type="ORF">SAMN04488700_1159</name>
</gene>
<dbReference type="AlphaFoldDB" id="A0A1X7N0Q0"/>
<dbReference type="PANTHER" id="PTHR45138">
    <property type="entry name" value="REGULATORY COMPONENTS OF SENSORY TRANSDUCTION SYSTEM"/>
    <property type="match status" value="1"/>
</dbReference>
<organism evidence="3 4">
    <name type="scientific">Carnobacterium iners</name>
    <dbReference type="NCBI Taxonomy" id="1073423"/>
    <lineage>
        <taxon>Bacteria</taxon>
        <taxon>Bacillati</taxon>
        <taxon>Bacillota</taxon>
        <taxon>Bacilli</taxon>
        <taxon>Lactobacillales</taxon>
        <taxon>Carnobacteriaceae</taxon>
        <taxon>Carnobacterium</taxon>
    </lineage>
</organism>
<dbReference type="GO" id="GO:0052621">
    <property type="term" value="F:diguanylate cyclase activity"/>
    <property type="evidence" value="ECO:0007669"/>
    <property type="project" value="TreeGrafter"/>
</dbReference>
<feature type="transmembrane region" description="Helical" evidence="1">
    <location>
        <begin position="56"/>
        <end position="83"/>
    </location>
</feature>
<name>A0A1X7N0Q0_9LACT</name>
<dbReference type="InterPro" id="IPR000160">
    <property type="entry name" value="GGDEF_dom"/>
</dbReference>
<dbReference type="FunFam" id="3.30.70.270:FF:000001">
    <property type="entry name" value="Diguanylate cyclase domain protein"/>
    <property type="match status" value="1"/>
</dbReference>
<dbReference type="SUPFAM" id="SSF55073">
    <property type="entry name" value="Nucleotide cyclase"/>
    <property type="match status" value="1"/>
</dbReference>
<dbReference type="GO" id="GO:0043709">
    <property type="term" value="P:cell adhesion involved in single-species biofilm formation"/>
    <property type="evidence" value="ECO:0007669"/>
    <property type="project" value="TreeGrafter"/>
</dbReference>
<feature type="transmembrane region" description="Helical" evidence="1">
    <location>
        <begin position="117"/>
        <end position="138"/>
    </location>
</feature>
<evidence type="ECO:0000313" key="3">
    <source>
        <dbReference type="EMBL" id="SMH30321.1"/>
    </source>
</evidence>
<dbReference type="GO" id="GO:1902201">
    <property type="term" value="P:negative regulation of bacterial-type flagellum-dependent cell motility"/>
    <property type="evidence" value="ECO:0007669"/>
    <property type="project" value="TreeGrafter"/>
</dbReference>
<dbReference type="EMBL" id="FXBJ01000002">
    <property type="protein sequence ID" value="SMH30321.1"/>
    <property type="molecule type" value="Genomic_DNA"/>
</dbReference>
<accession>A0A1X7N0Q0</accession>
<keyword evidence="1" id="KW-0472">Membrane</keyword>
<dbReference type="PROSITE" id="PS50887">
    <property type="entry name" value="GGDEF"/>
    <property type="match status" value="1"/>
</dbReference>
<dbReference type="SMART" id="SM00267">
    <property type="entry name" value="GGDEF"/>
    <property type="match status" value="1"/>
</dbReference>
<dbReference type="Gene3D" id="3.30.70.270">
    <property type="match status" value="1"/>
</dbReference>
<dbReference type="Pfam" id="PF00990">
    <property type="entry name" value="GGDEF"/>
    <property type="match status" value="1"/>
</dbReference>
<feature type="transmembrane region" description="Helical" evidence="1">
    <location>
        <begin position="144"/>
        <end position="167"/>
    </location>
</feature>
<dbReference type="InterPro" id="IPR043128">
    <property type="entry name" value="Rev_trsase/Diguanyl_cyclase"/>
</dbReference>